<dbReference type="OrthoDB" id="1711136at2759"/>
<proteinExistence type="inferred from homology"/>
<evidence type="ECO:0000256" key="3">
    <source>
        <dbReference type="ARBA" id="ARBA00022801"/>
    </source>
</evidence>
<keyword evidence="2" id="KW-0820">tRNA-binding</keyword>
<protein>
    <recommendedName>
        <fullName evidence="1">peptidyl-tRNA hydrolase</fullName>
        <ecNumber evidence="1">3.1.1.29</ecNumber>
    </recommendedName>
</protein>
<organism evidence="6 7">
    <name type="scientific">Ceratocystis fimbriata CBS 114723</name>
    <dbReference type="NCBI Taxonomy" id="1035309"/>
    <lineage>
        <taxon>Eukaryota</taxon>
        <taxon>Fungi</taxon>
        <taxon>Dikarya</taxon>
        <taxon>Ascomycota</taxon>
        <taxon>Pezizomycotina</taxon>
        <taxon>Sordariomycetes</taxon>
        <taxon>Hypocreomycetidae</taxon>
        <taxon>Microascales</taxon>
        <taxon>Ceratocystidaceae</taxon>
        <taxon>Ceratocystis</taxon>
    </lineage>
</organism>
<dbReference type="NCBIfam" id="TIGR00447">
    <property type="entry name" value="pth"/>
    <property type="match status" value="1"/>
</dbReference>
<dbReference type="PANTHER" id="PTHR17224">
    <property type="entry name" value="PEPTIDYL-TRNA HYDROLASE"/>
    <property type="match status" value="1"/>
</dbReference>
<dbReference type="Pfam" id="PF01195">
    <property type="entry name" value="Pept_tRNA_hydro"/>
    <property type="match status" value="1"/>
</dbReference>
<dbReference type="GO" id="GO:0004045">
    <property type="term" value="F:peptidyl-tRNA hydrolase activity"/>
    <property type="evidence" value="ECO:0007669"/>
    <property type="project" value="UniProtKB-EC"/>
</dbReference>
<keyword evidence="4" id="KW-0694">RNA-binding</keyword>
<dbReference type="InterPro" id="IPR018171">
    <property type="entry name" value="Pept_tRNA_hydro_CS"/>
</dbReference>
<evidence type="ECO:0000256" key="2">
    <source>
        <dbReference type="ARBA" id="ARBA00022555"/>
    </source>
</evidence>
<dbReference type="AlphaFoldDB" id="A0A2C5XB05"/>
<dbReference type="STRING" id="1035309.A0A2C5XB05"/>
<reference evidence="6 7" key="2">
    <citation type="journal article" date="2013" name="IMA Fungus">
        <title>IMA Genome-F 1: Ceratocystis fimbriata: Draft nuclear genome sequence for the plant pathogen, Ceratocystis fimbriata.</title>
        <authorList>
            <person name="Wilken P.M."/>
            <person name="Steenkamp E.T."/>
            <person name="Wingfield M.J."/>
            <person name="de Beer Z.W."/>
            <person name="Wingfield B.D."/>
        </authorList>
    </citation>
    <scope>NUCLEOTIDE SEQUENCE [LARGE SCALE GENOMIC DNA]</scope>
    <source>
        <strain evidence="6 7">CBS 114723</strain>
    </source>
</reference>
<dbReference type="EMBL" id="APWK03000030">
    <property type="protein sequence ID" value="PHH54254.1"/>
    <property type="molecule type" value="Genomic_DNA"/>
</dbReference>
<dbReference type="PROSITE" id="PS01196">
    <property type="entry name" value="PEPT_TRNA_HYDROL_2"/>
    <property type="match status" value="1"/>
</dbReference>
<dbReference type="InterPro" id="IPR001328">
    <property type="entry name" value="Pept_tRNA_hydro"/>
</dbReference>
<dbReference type="PANTHER" id="PTHR17224:SF1">
    <property type="entry name" value="PEPTIDYL-TRNA HYDROLASE"/>
    <property type="match status" value="1"/>
</dbReference>
<dbReference type="Proteomes" id="UP000222788">
    <property type="component" value="Unassembled WGS sequence"/>
</dbReference>
<gene>
    <name evidence="6" type="primary">pth1</name>
    <name evidence="6" type="ORF">CFIMG_003038RAa</name>
</gene>
<dbReference type="GO" id="GO:0000049">
    <property type="term" value="F:tRNA binding"/>
    <property type="evidence" value="ECO:0007669"/>
    <property type="project" value="UniProtKB-KW"/>
</dbReference>
<dbReference type="EC" id="3.1.1.29" evidence="1"/>
<comment type="similarity">
    <text evidence="5">Belongs to the PTH family.</text>
</comment>
<evidence type="ECO:0000256" key="5">
    <source>
        <dbReference type="ARBA" id="ARBA00038063"/>
    </source>
</evidence>
<sequence length="210" mass="23697">MIEKVLVVSLGNPKPYLETFHSAGHLAIQSVQRLIPGQPMWSSQRVGKQKAQVSMGQKFLLIQSPTLMNVSGGWIAKTFKEVVGTETDKVGFVVLHDDLEGGLGDVRIRSWKSSHRGHNGLKSINSYLRKEEFPNSYWARIAIGIGRPEKRTSDAVSRYVLRPLQQNEKQALNEEAPPQVIQLLKELEEKWAREVKRNAPPIVKRSVPQE</sequence>
<evidence type="ECO:0000256" key="1">
    <source>
        <dbReference type="ARBA" id="ARBA00013260"/>
    </source>
</evidence>
<dbReference type="SUPFAM" id="SSF53178">
    <property type="entry name" value="Peptidyl-tRNA hydrolase-like"/>
    <property type="match status" value="1"/>
</dbReference>
<evidence type="ECO:0000313" key="7">
    <source>
        <dbReference type="Proteomes" id="UP000222788"/>
    </source>
</evidence>
<keyword evidence="3 6" id="KW-0378">Hydrolase</keyword>
<comment type="caution">
    <text evidence="6">The sequence shown here is derived from an EMBL/GenBank/DDBJ whole genome shotgun (WGS) entry which is preliminary data.</text>
</comment>
<evidence type="ECO:0000256" key="4">
    <source>
        <dbReference type="ARBA" id="ARBA00022884"/>
    </source>
</evidence>
<accession>A0A2C5XB05</accession>
<name>A0A2C5XB05_9PEZI</name>
<evidence type="ECO:0000313" key="6">
    <source>
        <dbReference type="EMBL" id="PHH54254.1"/>
    </source>
</evidence>
<dbReference type="Gene3D" id="3.40.50.1470">
    <property type="entry name" value="Peptidyl-tRNA hydrolase"/>
    <property type="match status" value="1"/>
</dbReference>
<keyword evidence="7" id="KW-1185">Reference proteome</keyword>
<dbReference type="InterPro" id="IPR036416">
    <property type="entry name" value="Pept_tRNA_hydro_sf"/>
</dbReference>
<reference evidence="6 7" key="1">
    <citation type="journal article" date="2013" name="Fungal Biol.">
        <title>Analysis of microsatellite markers in the genome of the plant pathogen Ceratocystis fimbriata.</title>
        <authorList>
            <person name="Simpson M.C."/>
            <person name="Wilken P.M."/>
            <person name="Coetzee M.P."/>
            <person name="Wingfield M.J."/>
            <person name="Wingfield B.D."/>
        </authorList>
    </citation>
    <scope>NUCLEOTIDE SEQUENCE [LARGE SCALE GENOMIC DNA]</scope>
    <source>
        <strain evidence="6 7">CBS 114723</strain>
    </source>
</reference>